<dbReference type="EMBL" id="RRZB01000005">
    <property type="protein sequence ID" value="MBE0462451.1"/>
    <property type="molecule type" value="Genomic_DNA"/>
</dbReference>
<organism evidence="1 2">
    <name type="scientific">Halomonas colorata</name>
    <dbReference type="NCBI Taxonomy" id="2742615"/>
    <lineage>
        <taxon>Bacteria</taxon>
        <taxon>Pseudomonadati</taxon>
        <taxon>Pseudomonadota</taxon>
        <taxon>Gammaproteobacteria</taxon>
        <taxon>Oceanospirillales</taxon>
        <taxon>Halomonadaceae</taxon>
        <taxon>Halomonas</taxon>
    </lineage>
</organism>
<sequence length="216" mass="23568">MTATASSTTLSPIHAAMGKDISVLPRIFEDSINIAVMQRRLPADVALSATAQCQTERPWQFSWLGTPDDNLIEELRRRAPQPEAANALIDDIVSLAQAVAYLFESQTVGIRLRILTEAMCPRFHCDNLPVRLVTTYLGPGSEWLPEEAVNRDGLGAPTPDRPEIVLKPDAVQTLKAGDIALIKGSGWEGCEHSALVHRSPSLNEGQKRLLLTIDPA</sequence>
<comment type="caution">
    <text evidence="1">The sequence shown here is derived from an EMBL/GenBank/DDBJ whole genome shotgun (WGS) entry which is preliminary data.</text>
</comment>
<protein>
    <submittedName>
        <fullName evidence="1">DUF1826 domain-containing protein</fullName>
    </submittedName>
</protein>
<evidence type="ECO:0000313" key="2">
    <source>
        <dbReference type="Proteomes" id="UP001645038"/>
    </source>
</evidence>
<dbReference type="InterPro" id="IPR014955">
    <property type="entry name" value="DUF1826"/>
</dbReference>
<gene>
    <name evidence="1" type="ORF">EI547_03120</name>
</gene>
<evidence type="ECO:0000313" key="1">
    <source>
        <dbReference type="EMBL" id="MBE0462451.1"/>
    </source>
</evidence>
<proteinExistence type="predicted"/>
<accession>A0ABR9FUX4</accession>
<reference evidence="1 2" key="1">
    <citation type="submission" date="2020-07" db="EMBL/GenBank/DDBJ databases">
        <title>Halophilic bacteria isolated from french cheeses.</title>
        <authorList>
            <person name="Kothe C.I."/>
            <person name="Farah-Kraiem B."/>
            <person name="Renault P."/>
            <person name="Dridi B."/>
        </authorList>
    </citation>
    <scope>NUCLEOTIDE SEQUENCE [LARGE SCALE GENOMIC DNA]</scope>
    <source>
        <strain evidence="1 2">FME20</strain>
    </source>
</reference>
<keyword evidence="2" id="KW-1185">Reference proteome</keyword>
<dbReference type="Proteomes" id="UP001645038">
    <property type="component" value="Unassembled WGS sequence"/>
</dbReference>
<dbReference type="Pfam" id="PF08856">
    <property type="entry name" value="DUF1826"/>
    <property type="match status" value="1"/>
</dbReference>
<dbReference type="RefSeq" id="WP_192536943.1">
    <property type="nucleotide sequence ID" value="NZ_RRZB01000005.1"/>
</dbReference>
<name>A0ABR9FUX4_9GAMM</name>